<dbReference type="Proteomes" id="UP000799291">
    <property type="component" value="Unassembled WGS sequence"/>
</dbReference>
<protein>
    <submittedName>
        <fullName evidence="2">HET-domain-containing protein</fullName>
    </submittedName>
</protein>
<dbReference type="AlphaFoldDB" id="A0A6G1ITP9"/>
<feature type="domain" description="Heterokaryon incompatibility" evidence="1">
    <location>
        <begin position="53"/>
        <end position="189"/>
    </location>
</feature>
<dbReference type="InterPro" id="IPR010730">
    <property type="entry name" value="HET"/>
</dbReference>
<evidence type="ECO:0000259" key="1">
    <source>
        <dbReference type="Pfam" id="PF06985"/>
    </source>
</evidence>
<gene>
    <name evidence="2" type="ORF">K458DRAFT_309707</name>
</gene>
<reference evidence="2" key="1">
    <citation type="journal article" date="2020" name="Stud. Mycol.">
        <title>101 Dothideomycetes genomes: a test case for predicting lifestyles and emergence of pathogens.</title>
        <authorList>
            <person name="Haridas S."/>
            <person name="Albert R."/>
            <person name="Binder M."/>
            <person name="Bloem J."/>
            <person name="Labutti K."/>
            <person name="Salamov A."/>
            <person name="Andreopoulos B."/>
            <person name="Baker S."/>
            <person name="Barry K."/>
            <person name="Bills G."/>
            <person name="Bluhm B."/>
            <person name="Cannon C."/>
            <person name="Castanera R."/>
            <person name="Culley D."/>
            <person name="Daum C."/>
            <person name="Ezra D."/>
            <person name="Gonzalez J."/>
            <person name="Henrissat B."/>
            <person name="Kuo A."/>
            <person name="Liang C."/>
            <person name="Lipzen A."/>
            <person name="Lutzoni F."/>
            <person name="Magnuson J."/>
            <person name="Mondo S."/>
            <person name="Nolan M."/>
            <person name="Ohm R."/>
            <person name="Pangilinan J."/>
            <person name="Park H.-J."/>
            <person name="Ramirez L."/>
            <person name="Alfaro M."/>
            <person name="Sun H."/>
            <person name="Tritt A."/>
            <person name="Yoshinaga Y."/>
            <person name="Zwiers L.-H."/>
            <person name="Turgeon B."/>
            <person name="Goodwin S."/>
            <person name="Spatafora J."/>
            <person name="Crous P."/>
            <person name="Grigoriev I."/>
        </authorList>
    </citation>
    <scope>NUCLEOTIDE SEQUENCE</scope>
    <source>
        <strain evidence="2">CBS 122367</strain>
    </source>
</reference>
<name>A0A6G1ITP9_9PLEO</name>
<accession>A0A6G1ITP9</accession>
<proteinExistence type="predicted"/>
<dbReference type="PANTHER" id="PTHR24148:SF73">
    <property type="entry name" value="HET DOMAIN PROTEIN (AFU_ORTHOLOGUE AFUA_8G01020)"/>
    <property type="match status" value="1"/>
</dbReference>
<dbReference type="EMBL" id="MU005591">
    <property type="protein sequence ID" value="KAF2681478.1"/>
    <property type="molecule type" value="Genomic_DNA"/>
</dbReference>
<keyword evidence="3" id="KW-1185">Reference proteome</keyword>
<dbReference type="InterPro" id="IPR052895">
    <property type="entry name" value="HetReg/Transcr_Mod"/>
</dbReference>
<sequence length="189" mass="21896">MEHQTSSQAPQEQFAYQQLDDNPNSIRLIRVAPAQADERVRISIVHADTNKSYRCLSYMWGTGPDDYDVTIDGRAFKVRENLYRFLCMASHRFSGQLLWIDALCINQTDSKEKGHQVERMGAIYRDAQETLVWLGENGDFGRLLDTSQAGPQNRRLSAESIFETEPEQRNLSEGFRTLCTNPYWDRIWI</sequence>
<organism evidence="2 3">
    <name type="scientific">Lentithecium fluviatile CBS 122367</name>
    <dbReference type="NCBI Taxonomy" id="1168545"/>
    <lineage>
        <taxon>Eukaryota</taxon>
        <taxon>Fungi</taxon>
        <taxon>Dikarya</taxon>
        <taxon>Ascomycota</taxon>
        <taxon>Pezizomycotina</taxon>
        <taxon>Dothideomycetes</taxon>
        <taxon>Pleosporomycetidae</taxon>
        <taxon>Pleosporales</taxon>
        <taxon>Massarineae</taxon>
        <taxon>Lentitheciaceae</taxon>
        <taxon>Lentithecium</taxon>
    </lineage>
</organism>
<dbReference type="OrthoDB" id="5386682at2759"/>
<evidence type="ECO:0000313" key="3">
    <source>
        <dbReference type="Proteomes" id="UP000799291"/>
    </source>
</evidence>
<evidence type="ECO:0000313" key="2">
    <source>
        <dbReference type="EMBL" id="KAF2681478.1"/>
    </source>
</evidence>
<dbReference type="PANTHER" id="PTHR24148">
    <property type="entry name" value="ANKYRIN REPEAT DOMAIN-CONTAINING PROTEIN 39 HOMOLOG-RELATED"/>
    <property type="match status" value="1"/>
</dbReference>
<dbReference type="Pfam" id="PF06985">
    <property type="entry name" value="HET"/>
    <property type="match status" value="1"/>
</dbReference>
<feature type="non-terminal residue" evidence="2">
    <location>
        <position position="189"/>
    </location>
</feature>